<dbReference type="AlphaFoldDB" id="A0A3S0HLS1"/>
<dbReference type="InterPro" id="IPR052176">
    <property type="entry name" value="Glycosyl_Hydrlase_43_Enz"/>
</dbReference>
<comment type="caution">
    <text evidence="7">The sequence shown here is derived from an EMBL/GenBank/DDBJ whole genome shotgun (WGS) entry which is preliminary data.</text>
</comment>
<dbReference type="Proteomes" id="UP000282184">
    <property type="component" value="Unassembled WGS sequence"/>
</dbReference>
<keyword evidence="3" id="KW-0378">Hydrolase</keyword>
<protein>
    <recommendedName>
        <fullName evidence="9">Glycoside hydrolase</fullName>
    </recommendedName>
</protein>
<dbReference type="InterPro" id="IPR006710">
    <property type="entry name" value="Glyco_hydro_43"/>
</dbReference>
<dbReference type="Gene3D" id="2.115.10.20">
    <property type="entry name" value="Glycosyl hydrolase domain, family 43"/>
    <property type="match status" value="1"/>
</dbReference>
<dbReference type="OrthoDB" id="3308423at2"/>
<evidence type="ECO:0000256" key="2">
    <source>
        <dbReference type="ARBA" id="ARBA00022651"/>
    </source>
</evidence>
<evidence type="ECO:0000256" key="3">
    <source>
        <dbReference type="ARBA" id="ARBA00022801"/>
    </source>
</evidence>
<comment type="similarity">
    <text evidence="1">Belongs to the glycosyl hydrolase 43 family.</text>
</comment>
<evidence type="ECO:0000256" key="6">
    <source>
        <dbReference type="SAM" id="SignalP"/>
    </source>
</evidence>
<keyword evidence="8" id="KW-1185">Reference proteome</keyword>
<dbReference type="PANTHER" id="PTHR43772:SF2">
    <property type="entry name" value="PUTATIVE (AFU_ORTHOLOGUE AFUA_2G04480)-RELATED"/>
    <property type="match status" value="1"/>
</dbReference>
<organism evidence="7 8">
    <name type="scientific">Hymenobacter gummosus</name>
    <dbReference type="NCBI Taxonomy" id="1776032"/>
    <lineage>
        <taxon>Bacteria</taxon>
        <taxon>Pseudomonadati</taxon>
        <taxon>Bacteroidota</taxon>
        <taxon>Cytophagia</taxon>
        <taxon>Cytophagales</taxon>
        <taxon>Hymenobacteraceae</taxon>
        <taxon>Hymenobacter</taxon>
    </lineage>
</organism>
<dbReference type="InterPro" id="IPR023296">
    <property type="entry name" value="Glyco_hydro_beta-prop_sf"/>
</dbReference>
<sequence length="125" mass="14028">MPRLLPYAALAAAIALAAPAPRSYGQANPKPGENPILRDVFTADPAPLVYKDRVYLYVGHDEAKEGQMFNMNDWRCYSSSDLKNWTAHGPIMQVRDFKWATKDAWASQVVARNGKFYFYAAVQEG</sequence>
<dbReference type="GO" id="GO:0045493">
    <property type="term" value="P:xylan catabolic process"/>
    <property type="evidence" value="ECO:0007669"/>
    <property type="project" value="UniProtKB-KW"/>
</dbReference>
<evidence type="ECO:0000256" key="5">
    <source>
        <dbReference type="ARBA" id="ARBA00023295"/>
    </source>
</evidence>
<proteinExistence type="inferred from homology"/>
<keyword evidence="2" id="KW-0858">Xylan degradation</keyword>
<evidence type="ECO:0000313" key="7">
    <source>
        <dbReference type="EMBL" id="RTQ48141.1"/>
    </source>
</evidence>
<keyword evidence="6" id="KW-0732">Signal</keyword>
<dbReference type="SUPFAM" id="SSF75005">
    <property type="entry name" value="Arabinanase/levansucrase/invertase"/>
    <property type="match status" value="1"/>
</dbReference>
<keyword evidence="5" id="KW-0326">Glycosidase</keyword>
<feature type="chain" id="PRO_5018583954" description="Glycoside hydrolase" evidence="6">
    <location>
        <begin position="18"/>
        <end position="125"/>
    </location>
</feature>
<evidence type="ECO:0000256" key="4">
    <source>
        <dbReference type="ARBA" id="ARBA00023277"/>
    </source>
</evidence>
<evidence type="ECO:0000256" key="1">
    <source>
        <dbReference type="ARBA" id="ARBA00009865"/>
    </source>
</evidence>
<reference evidence="7 8" key="1">
    <citation type="submission" date="2018-12" db="EMBL/GenBank/DDBJ databases">
        <title>Hymenobacter gummosus sp. nov., isolated from a spring.</title>
        <authorList>
            <person name="Nie L."/>
        </authorList>
    </citation>
    <scope>NUCLEOTIDE SEQUENCE [LARGE SCALE GENOMIC DNA]</scope>
    <source>
        <strain evidence="7 8">KCTC 52166</strain>
    </source>
</reference>
<dbReference type="Pfam" id="PF04616">
    <property type="entry name" value="Glyco_hydro_43"/>
    <property type="match status" value="1"/>
</dbReference>
<gene>
    <name evidence="7" type="ORF">EJV47_17045</name>
</gene>
<accession>A0A3S0HLS1</accession>
<evidence type="ECO:0008006" key="9">
    <source>
        <dbReference type="Google" id="ProtNLM"/>
    </source>
</evidence>
<dbReference type="EMBL" id="RXOF01000010">
    <property type="protein sequence ID" value="RTQ48141.1"/>
    <property type="molecule type" value="Genomic_DNA"/>
</dbReference>
<feature type="signal peptide" evidence="6">
    <location>
        <begin position="1"/>
        <end position="17"/>
    </location>
</feature>
<dbReference type="GO" id="GO:0004553">
    <property type="term" value="F:hydrolase activity, hydrolyzing O-glycosyl compounds"/>
    <property type="evidence" value="ECO:0007669"/>
    <property type="project" value="InterPro"/>
</dbReference>
<name>A0A3S0HLS1_9BACT</name>
<dbReference type="PANTHER" id="PTHR43772">
    <property type="entry name" value="ENDO-1,4-BETA-XYLANASE"/>
    <property type="match status" value="1"/>
</dbReference>
<dbReference type="RefSeq" id="WP_126694382.1">
    <property type="nucleotide sequence ID" value="NZ_RXOF01000010.1"/>
</dbReference>
<keyword evidence="4" id="KW-0119">Carbohydrate metabolism</keyword>
<keyword evidence="2" id="KW-0624">Polysaccharide degradation</keyword>
<evidence type="ECO:0000313" key="8">
    <source>
        <dbReference type="Proteomes" id="UP000282184"/>
    </source>
</evidence>